<evidence type="ECO:0000256" key="8">
    <source>
        <dbReference type="ARBA" id="ARBA00022741"/>
    </source>
</evidence>
<dbReference type="EC" id="2.7.11.30" evidence="3"/>
<dbReference type="PROSITE" id="PS50011">
    <property type="entry name" value="PROTEIN_KINASE_DOM"/>
    <property type="match status" value="1"/>
</dbReference>
<evidence type="ECO:0000259" key="15">
    <source>
        <dbReference type="PROSITE" id="PS50011"/>
    </source>
</evidence>
<keyword evidence="13" id="KW-0675">Receptor</keyword>
<sequence length="412" mass="47260">MAHVNGRLGFNNDIDTGSPFIYCEKFDPKACEPSNPECPLIEQCYAETHNRDQQIGCMTVFKYVTEDGDIDEHKIEVTLKGCWQHDKELIAECKAKDECVAEGSRRQPRPKMEFCCCRSHMCNKKVSIRILDEQRTTNDISTLNISVTPERDVMSDLMNTVWIAMSFAIIGLCIAGILLIFFLIFRCYGYHKVKIQAVTNSQQSETYALLNCTSVRPKFEVTDMKHLASGRFGEVFSAIYRSGDHVEEVAVKVLRDEETWHYEQTIYIDVLNRVAHPNILRYVDAERRNNEYWLITEFMNGGNLYDYLMKDVLSLRQCLRIMSGMLEGLAFLHEAQGRKFTVVHRDIKSKNILLKSAETNEAELTLTACIADFGLATVFSSPRIDDHVKGQVDIKFTSELQAYLLLYCLNFL</sequence>
<evidence type="ECO:0000256" key="2">
    <source>
        <dbReference type="ARBA" id="ARBA00009605"/>
    </source>
</evidence>
<keyword evidence="17" id="KW-1185">Reference proteome</keyword>
<dbReference type="AlphaFoldDB" id="A0A0D8XVZ7"/>
<evidence type="ECO:0000256" key="5">
    <source>
        <dbReference type="ARBA" id="ARBA00022679"/>
    </source>
</evidence>
<dbReference type="InterPro" id="IPR000333">
    <property type="entry name" value="TGFB_receptor"/>
</dbReference>
<keyword evidence="8" id="KW-0547">Nucleotide-binding</keyword>
<accession>A0A0D8XVZ7</accession>
<evidence type="ECO:0000256" key="10">
    <source>
        <dbReference type="ARBA" id="ARBA00022840"/>
    </source>
</evidence>
<keyword evidence="5" id="KW-0808">Transferase</keyword>
<dbReference type="STRING" id="29172.A0A0D8XVZ7"/>
<name>A0A0D8XVZ7_DICVI</name>
<dbReference type="EMBL" id="KN716255">
    <property type="protein sequence ID" value="KJH48798.1"/>
    <property type="molecule type" value="Genomic_DNA"/>
</dbReference>
<dbReference type="Gene3D" id="1.10.510.10">
    <property type="entry name" value="Transferase(Phosphotransferase) domain 1"/>
    <property type="match status" value="1"/>
</dbReference>
<gene>
    <name evidence="16" type="ORF">DICVIV_05051</name>
</gene>
<evidence type="ECO:0000256" key="6">
    <source>
        <dbReference type="ARBA" id="ARBA00022692"/>
    </source>
</evidence>
<evidence type="ECO:0000256" key="3">
    <source>
        <dbReference type="ARBA" id="ARBA00012401"/>
    </source>
</evidence>
<keyword evidence="7" id="KW-0732">Signal</keyword>
<comment type="similarity">
    <text evidence="2">Belongs to the protein kinase superfamily. TKL Ser/Thr protein kinase family. TGFB receptor subfamily.</text>
</comment>
<dbReference type="PANTHER" id="PTHR23255:SF98">
    <property type="entry name" value="SERINE_THREONINE-PROTEIN KINASE RECEPTOR"/>
    <property type="match status" value="1"/>
</dbReference>
<evidence type="ECO:0000256" key="11">
    <source>
        <dbReference type="ARBA" id="ARBA00022989"/>
    </source>
</evidence>
<keyword evidence="10" id="KW-0067">ATP-binding</keyword>
<keyword evidence="4" id="KW-0723">Serine/threonine-protein kinase</keyword>
<dbReference type="SUPFAM" id="SSF56112">
    <property type="entry name" value="Protein kinase-like (PK-like)"/>
    <property type="match status" value="1"/>
</dbReference>
<evidence type="ECO:0000256" key="7">
    <source>
        <dbReference type="ARBA" id="ARBA00022729"/>
    </source>
</evidence>
<dbReference type="Proteomes" id="UP000053766">
    <property type="component" value="Unassembled WGS sequence"/>
</dbReference>
<feature type="transmembrane region" description="Helical" evidence="14">
    <location>
        <begin position="161"/>
        <end position="185"/>
    </location>
</feature>
<keyword evidence="6 14" id="KW-0812">Transmembrane</keyword>
<dbReference type="CDD" id="cd23617">
    <property type="entry name" value="TFP_LU_ECD_Daf4"/>
    <property type="match status" value="1"/>
</dbReference>
<feature type="domain" description="Protein kinase" evidence="15">
    <location>
        <begin position="221"/>
        <end position="412"/>
    </location>
</feature>
<evidence type="ECO:0000256" key="4">
    <source>
        <dbReference type="ARBA" id="ARBA00022527"/>
    </source>
</evidence>
<dbReference type="PROSITE" id="PS00108">
    <property type="entry name" value="PROTEIN_KINASE_ST"/>
    <property type="match status" value="1"/>
</dbReference>
<keyword evidence="9" id="KW-0418">Kinase</keyword>
<reference evidence="17" key="2">
    <citation type="journal article" date="2016" name="Sci. Rep.">
        <title>Dictyocaulus viviparus genome, variome and transcriptome elucidate lungworm biology and support future intervention.</title>
        <authorList>
            <person name="McNulty S.N."/>
            <person name="Strube C."/>
            <person name="Rosa B.A."/>
            <person name="Martin J.C."/>
            <person name="Tyagi R."/>
            <person name="Choi Y.J."/>
            <person name="Wang Q."/>
            <person name="Hallsworth Pepin K."/>
            <person name="Zhang X."/>
            <person name="Ozersky P."/>
            <person name="Wilson R.K."/>
            <person name="Sternberg P.W."/>
            <person name="Gasser R.B."/>
            <person name="Mitreva M."/>
        </authorList>
    </citation>
    <scope>NUCLEOTIDE SEQUENCE [LARGE SCALE GENOMIC DNA]</scope>
    <source>
        <strain evidence="17">HannoverDv2000</strain>
    </source>
</reference>
<dbReference type="GO" id="GO:0005524">
    <property type="term" value="F:ATP binding"/>
    <property type="evidence" value="ECO:0007669"/>
    <property type="project" value="UniProtKB-KW"/>
</dbReference>
<dbReference type="Pfam" id="PF00069">
    <property type="entry name" value="Pkinase"/>
    <property type="match status" value="1"/>
</dbReference>
<dbReference type="PANTHER" id="PTHR23255">
    <property type="entry name" value="TRANSFORMING GROWTH FACTOR-BETA RECEPTOR TYPE I AND II"/>
    <property type="match status" value="1"/>
</dbReference>
<evidence type="ECO:0000313" key="17">
    <source>
        <dbReference type="Proteomes" id="UP000053766"/>
    </source>
</evidence>
<evidence type="ECO:0000256" key="12">
    <source>
        <dbReference type="ARBA" id="ARBA00023136"/>
    </source>
</evidence>
<dbReference type="SMART" id="SM00220">
    <property type="entry name" value="S_TKc"/>
    <property type="match status" value="1"/>
</dbReference>
<dbReference type="InterPro" id="IPR045860">
    <property type="entry name" value="Snake_toxin-like_sf"/>
</dbReference>
<evidence type="ECO:0000256" key="13">
    <source>
        <dbReference type="ARBA" id="ARBA00023170"/>
    </source>
</evidence>
<reference evidence="16 17" key="1">
    <citation type="submission" date="2013-11" db="EMBL/GenBank/DDBJ databases">
        <title>Draft genome of the bovine lungworm Dictyocaulus viviparus.</title>
        <authorList>
            <person name="Mitreva M."/>
        </authorList>
    </citation>
    <scope>NUCLEOTIDE SEQUENCE [LARGE SCALE GENOMIC DNA]</scope>
    <source>
        <strain evidence="16 17">HannoverDv2000</strain>
    </source>
</reference>
<evidence type="ECO:0000313" key="16">
    <source>
        <dbReference type="EMBL" id="KJH48798.1"/>
    </source>
</evidence>
<organism evidence="16 17">
    <name type="scientific">Dictyocaulus viviparus</name>
    <name type="common">Bovine lungworm</name>
    <dbReference type="NCBI Taxonomy" id="29172"/>
    <lineage>
        <taxon>Eukaryota</taxon>
        <taxon>Metazoa</taxon>
        <taxon>Ecdysozoa</taxon>
        <taxon>Nematoda</taxon>
        <taxon>Chromadorea</taxon>
        <taxon>Rhabditida</taxon>
        <taxon>Rhabditina</taxon>
        <taxon>Rhabditomorpha</taxon>
        <taxon>Strongyloidea</taxon>
        <taxon>Metastrongylidae</taxon>
        <taxon>Dictyocaulus</taxon>
    </lineage>
</organism>
<evidence type="ECO:0000256" key="14">
    <source>
        <dbReference type="SAM" id="Phobius"/>
    </source>
</evidence>
<dbReference type="InterPro" id="IPR011009">
    <property type="entry name" value="Kinase-like_dom_sf"/>
</dbReference>
<dbReference type="Gene3D" id="3.30.200.20">
    <property type="entry name" value="Phosphorylase Kinase, domain 1"/>
    <property type="match status" value="1"/>
</dbReference>
<dbReference type="GO" id="GO:0071363">
    <property type="term" value="P:cellular response to growth factor stimulus"/>
    <property type="evidence" value="ECO:0007669"/>
    <property type="project" value="TreeGrafter"/>
</dbReference>
<comment type="subcellular location">
    <subcellularLocation>
        <location evidence="1">Membrane</location>
        <topology evidence="1">Single-pass type I membrane protein</topology>
    </subcellularLocation>
</comment>
<protein>
    <recommendedName>
        <fullName evidence="3">receptor protein serine/threonine kinase</fullName>
        <ecNumber evidence="3">2.7.11.30</ecNumber>
    </recommendedName>
</protein>
<dbReference type="OrthoDB" id="547665at2759"/>
<dbReference type="InterPro" id="IPR008271">
    <property type="entry name" value="Ser/Thr_kinase_AS"/>
</dbReference>
<dbReference type="GO" id="GO:0048179">
    <property type="term" value="C:activin receptor complex"/>
    <property type="evidence" value="ECO:0007669"/>
    <property type="project" value="TreeGrafter"/>
</dbReference>
<keyword evidence="11 14" id="KW-1133">Transmembrane helix</keyword>
<dbReference type="GO" id="GO:0017002">
    <property type="term" value="F:activin receptor activity"/>
    <property type="evidence" value="ECO:0007669"/>
    <property type="project" value="TreeGrafter"/>
</dbReference>
<dbReference type="SUPFAM" id="SSF57302">
    <property type="entry name" value="Snake toxin-like"/>
    <property type="match status" value="1"/>
</dbReference>
<dbReference type="Gene3D" id="2.10.60.10">
    <property type="entry name" value="CD59"/>
    <property type="match status" value="1"/>
</dbReference>
<dbReference type="InterPro" id="IPR000719">
    <property type="entry name" value="Prot_kinase_dom"/>
</dbReference>
<proteinExistence type="inferred from homology"/>
<evidence type="ECO:0000256" key="1">
    <source>
        <dbReference type="ARBA" id="ARBA00004479"/>
    </source>
</evidence>
<evidence type="ECO:0000256" key="9">
    <source>
        <dbReference type="ARBA" id="ARBA00022777"/>
    </source>
</evidence>
<dbReference type="GO" id="GO:0048185">
    <property type="term" value="F:activin binding"/>
    <property type="evidence" value="ECO:0007669"/>
    <property type="project" value="TreeGrafter"/>
</dbReference>
<keyword evidence="12 14" id="KW-0472">Membrane</keyword>